<organism evidence="2 3">
    <name type="scientific">Dactylosporangium maewongense</name>
    <dbReference type="NCBI Taxonomy" id="634393"/>
    <lineage>
        <taxon>Bacteria</taxon>
        <taxon>Bacillati</taxon>
        <taxon>Actinomycetota</taxon>
        <taxon>Actinomycetes</taxon>
        <taxon>Micromonosporales</taxon>
        <taxon>Micromonosporaceae</taxon>
        <taxon>Dactylosporangium</taxon>
    </lineage>
</organism>
<keyword evidence="3" id="KW-1185">Reference proteome</keyword>
<dbReference type="Pfam" id="PF01814">
    <property type="entry name" value="Hemerythrin"/>
    <property type="match status" value="1"/>
</dbReference>
<feature type="domain" description="Hemerythrin-like" evidence="1">
    <location>
        <begin position="13"/>
        <end position="147"/>
    </location>
</feature>
<dbReference type="InterPro" id="IPR012312">
    <property type="entry name" value="Hemerythrin-like"/>
</dbReference>
<dbReference type="EMBL" id="BAAAQD010000004">
    <property type="protein sequence ID" value="GAA1510316.1"/>
    <property type="molecule type" value="Genomic_DNA"/>
</dbReference>
<evidence type="ECO:0000313" key="2">
    <source>
        <dbReference type="EMBL" id="GAA1510316.1"/>
    </source>
</evidence>
<gene>
    <name evidence="2" type="ORF">GCM10009827_025640</name>
</gene>
<name>A0ABN2A313_9ACTN</name>
<dbReference type="Proteomes" id="UP001501470">
    <property type="component" value="Unassembled WGS sequence"/>
</dbReference>
<evidence type="ECO:0000313" key="3">
    <source>
        <dbReference type="Proteomes" id="UP001501470"/>
    </source>
</evidence>
<comment type="caution">
    <text evidence="2">The sequence shown here is derived from an EMBL/GenBank/DDBJ whole genome shotgun (WGS) entry which is preliminary data.</text>
</comment>
<proteinExistence type="predicted"/>
<dbReference type="RefSeq" id="WP_344502042.1">
    <property type="nucleotide sequence ID" value="NZ_BAAAQD010000004.1"/>
</dbReference>
<dbReference type="Gene3D" id="1.20.120.520">
    <property type="entry name" value="nmb1532 protein domain like"/>
    <property type="match status" value="1"/>
</dbReference>
<evidence type="ECO:0000259" key="1">
    <source>
        <dbReference type="Pfam" id="PF01814"/>
    </source>
</evidence>
<sequence length="221" mass="24549">MTALTRTDRRPDVHEMVVVHRAFRREFGAAAGLVRRTPAGDTRRARIVAEHLRLCAAGLEMHHTGEDIVLWPLLLERSAPSTGLVETMQAQHHGIDELVEAITPALAAWEAAPTGAAGERLAALCERFTAALLEHLDLEEREVLPLASRHVTAAEWNQMGQHGKDTMTPSQLPVMFGLVLQDADGEERARMLGNLPLPVRLLLKTAGAWQFRRYVRRLRAS</sequence>
<accession>A0ABN2A313</accession>
<protein>
    <recommendedName>
        <fullName evidence="1">Hemerythrin-like domain-containing protein</fullName>
    </recommendedName>
</protein>
<dbReference type="CDD" id="cd12108">
    <property type="entry name" value="Hr-like"/>
    <property type="match status" value="1"/>
</dbReference>
<reference evidence="2 3" key="1">
    <citation type="journal article" date="2019" name="Int. J. Syst. Evol. Microbiol.">
        <title>The Global Catalogue of Microorganisms (GCM) 10K type strain sequencing project: providing services to taxonomists for standard genome sequencing and annotation.</title>
        <authorList>
            <consortium name="The Broad Institute Genomics Platform"/>
            <consortium name="The Broad Institute Genome Sequencing Center for Infectious Disease"/>
            <person name="Wu L."/>
            <person name="Ma J."/>
        </authorList>
    </citation>
    <scope>NUCLEOTIDE SEQUENCE [LARGE SCALE GENOMIC DNA]</scope>
    <source>
        <strain evidence="2 3">JCM 15933</strain>
    </source>
</reference>